<dbReference type="OrthoDB" id="5296954at2"/>
<gene>
    <name evidence="1" type="ORF">CP960_10515</name>
</gene>
<keyword evidence="2" id="KW-1185">Reference proteome</keyword>
<name>A0A2N1J0W0_9BACT</name>
<dbReference type="AlphaFoldDB" id="A0A2N1J0W0"/>
<protein>
    <recommendedName>
        <fullName evidence="3">DUF3833 domain-containing protein</fullName>
    </recommendedName>
</protein>
<evidence type="ECO:0000313" key="2">
    <source>
        <dbReference type="Proteomes" id="UP000233248"/>
    </source>
</evidence>
<dbReference type="KEGG" id="ahs:AHALO_0632"/>
<dbReference type="Proteomes" id="UP000233248">
    <property type="component" value="Unassembled WGS sequence"/>
</dbReference>
<evidence type="ECO:0008006" key="3">
    <source>
        <dbReference type="Google" id="ProtNLM"/>
    </source>
</evidence>
<dbReference type="EMBL" id="NXIF01000040">
    <property type="protein sequence ID" value="PKI80181.1"/>
    <property type="molecule type" value="Genomic_DNA"/>
</dbReference>
<organism evidence="1 2">
    <name type="scientific">Malaciobacter halophilus</name>
    <dbReference type="NCBI Taxonomy" id="197482"/>
    <lineage>
        <taxon>Bacteria</taxon>
        <taxon>Pseudomonadati</taxon>
        <taxon>Campylobacterota</taxon>
        <taxon>Epsilonproteobacteria</taxon>
        <taxon>Campylobacterales</taxon>
        <taxon>Arcobacteraceae</taxon>
        <taxon>Malaciobacter</taxon>
    </lineage>
</organism>
<dbReference type="RefSeq" id="WP_101185416.1">
    <property type="nucleotide sequence ID" value="NZ_CP031218.1"/>
</dbReference>
<comment type="caution">
    <text evidence="1">The sequence shown here is derived from an EMBL/GenBank/DDBJ whole genome shotgun (WGS) entry which is preliminary data.</text>
</comment>
<reference evidence="1 2" key="1">
    <citation type="submission" date="2017-09" db="EMBL/GenBank/DDBJ databases">
        <title>Genomics of the genus Arcobacter.</title>
        <authorList>
            <person name="Perez-Cataluna A."/>
            <person name="Figueras M.J."/>
            <person name="Salas-Masso N."/>
        </authorList>
    </citation>
    <scope>NUCLEOTIDE SEQUENCE [LARGE SCALE GENOMIC DNA]</scope>
    <source>
        <strain evidence="1 2">DSM 18005</strain>
    </source>
</reference>
<sequence length="180" mass="20148">MNLKIFYTLGFCFFLGGCGSMKISDFDNTTPKFIPEEYFNGKLTAYGLVKNRSGEIIRTFKGDLVGSWDENNIGTLNEKFIYNDGEKQTRVWTLKSTSNGKYIGTAGDIVGKASMIANGNTVMIDYTMQVPYNGSTINIDVKDWLHLQEDGVIINHSKMKKFGITVGELVITIIKDFPKN</sequence>
<evidence type="ECO:0000313" key="1">
    <source>
        <dbReference type="EMBL" id="PKI80181.1"/>
    </source>
</evidence>
<dbReference type="Pfam" id="PF12915">
    <property type="entry name" value="DUF3833"/>
    <property type="match status" value="1"/>
</dbReference>
<dbReference type="PROSITE" id="PS51257">
    <property type="entry name" value="PROKAR_LIPOPROTEIN"/>
    <property type="match status" value="1"/>
</dbReference>
<proteinExistence type="predicted"/>
<accession>A0A2N1J0W0</accession>
<dbReference type="InterPro" id="IPR024409">
    <property type="entry name" value="DUF3833"/>
</dbReference>